<comment type="caution">
    <text evidence="2">The sequence shown here is derived from an EMBL/GenBank/DDBJ whole genome shotgun (WGS) entry which is preliminary data.</text>
</comment>
<gene>
    <name evidence="2" type="ORF">EV201_0116</name>
</gene>
<dbReference type="Pfam" id="PF08308">
    <property type="entry name" value="PEGA"/>
    <property type="match status" value="1"/>
</dbReference>
<proteinExistence type="predicted"/>
<name>A0A4Q7VHD0_9BACT</name>
<evidence type="ECO:0000313" key="3">
    <source>
        <dbReference type="Proteomes" id="UP000293562"/>
    </source>
</evidence>
<dbReference type="Proteomes" id="UP000293562">
    <property type="component" value="Unassembled WGS sequence"/>
</dbReference>
<dbReference type="EMBL" id="SHKN01000001">
    <property type="protein sequence ID" value="RZT95496.1"/>
    <property type="molecule type" value="Genomic_DNA"/>
</dbReference>
<accession>A0A4Q7VHD0</accession>
<sequence length="339" mass="39273">MKLNILYSLCILAFCFFRCNSDDEKTEISSPKISITSPYEGYIYIDGKYIGSKTPKEVFLPNGTHVIGVAMDETRTYLRTEIEITDEVTSINLTESDQPEPKKWKALWIGVETVAHDDCTSSYSKEELDQAYDYFCWSIKEHFEKFSYNTTKWELVREDYPEILNLDESNSGLLIDPSTIASLKPEIKPGDYDAVFCFYREKDGDCQMAANFFGLAWLDPLALDIKAGYVIVKFDDYRSNSVYDRLQWYKNNDPGVWCHEWLHTVGEGFYQNLGSELPEKNSQGLVIHSAETYKYKYPWLAWYEDIIAGRVKHLNRPHEYVGIGPETLLKYNVRDLAVK</sequence>
<dbReference type="RefSeq" id="WP_165389550.1">
    <property type="nucleotide sequence ID" value="NZ_SHKN01000001.1"/>
</dbReference>
<organism evidence="2 3">
    <name type="scientific">Ancylomarina subtilis</name>
    <dbReference type="NCBI Taxonomy" id="1639035"/>
    <lineage>
        <taxon>Bacteria</taxon>
        <taxon>Pseudomonadati</taxon>
        <taxon>Bacteroidota</taxon>
        <taxon>Bacteroidia</taxon>
        <taxon>Marinilabiliales</taxon>
        <taxon>Marinifilaceae</taxon>
        <taxon>Ancylomarina</taxon>
    </lineage>
</organism>
<dbReference type="InterPro" id="IPR013229">
    <property type="entry name" value="PEGA"/>
</dbReference>
<reference evidence="2 3" key="1">
    <citation type="submission" date="2019-02" db="EMBL/GenBank/DDBJ databases">
        <title>Genomic Encyclopedia of Type Strains, Phase IV (KMG-IV): sequencing the most valuable type-strain genomes for metagenomic binning, comparative biology and taxonomic classification.</title>
        <authorList>
            <person name="Goeker M."/>
        </authorList>
    </citation>
    <scope>NUCLEOTIDE SEQUENCE [LARGE SCALE GENOMIC DNA]</scope>
    <source>
        <strain evidence="2 3">DSM 28825</strain>
    </source>
</reference>
<evidence type="ECO:0000313" key="2">
    <source>
        <dbReference type="EMBL" id="RZT95496.1"/>
    </source>
</evidence>
<protein>
    <submittedName>
        <fullName evidence="2">PEGA domain-containing protein</fullName>
    </submittedName>
</protein>
<keyword evidence="3" id="KW-1185">Reference proteome</keyword>
<evidence type="ECO:0000259" key="1">
    <source>
        <dbReference type="Pfam" id="PF08308"/>
    </source>
</evidence>
<feature type="domain" description="PEGA" evidence="1">
    <location>
        <begin position="33"/>
        <end position="94"/>
    </location>
</feature>
<dbReference type="AlphaFoldDB" id="A0A4Q7VHD0"/>